<protein>
    <submittedName>
        <fullName evidence="8">Cytochrome c biogenesis protein CcdA</fullName>
    </submittedName>
</protein>
<dbReference type="EMBL" id="JAZBJZ010000020">
    <property type="protein sequence ID" value="MEE3716508.1"/>
    <property type="molecule type" value="Genomic_DNA"/>
</dbReference>
<proteinExistence type="inferred from homology"/>
<feature type="transmembrane region" description="Helical" evidence="6">
    <location>
        <begin position="104"/>
        <end position="127"/>
    </location>
</feature>
<evidence type="ECO:0000256" key="6">
    <source>
        <dbReference type="SAM" id="Phobius"/>
    </source>
</evidence>
<dbReference type="InterPro" id="IPR051790">
    <property type="entry name" value="Cytochrome_c-biogenesis_DsbD"/>
</dbReference>
<sequence>MLDSLNSWLYEVDRWSNAIVLNQLDHFSVLSMGLVFLAGLVTSLTPCTLSMMPLTIGYIGGFESKSTFAAALQSAWFALGFATTLTGFGLAAAFLGKIYGQTGWGWSIVMGVVAIAMGLQLLEILPMRLPNWGNVEISRQLPSGMRSYLVGLTFGLVASPCSTPVLITLLTWVSSTGNILLGAGLLLIYALGSVLPLMLAGTFAGMMTGLLSMRRWSGWLNWTSGIILIGFGTLSILNRFI</sequence>
<reference evidence="8" key="1">
    <citation type="submission" date="2024-01" db="EMBL/GenBank/DDBJ databases">
        <title>Bank of Algae and Cyanobacteria of the Azores (BACA) strain genomes.</title>
        <authorList>
            <person name="Luz R."/>
            <person name="Cordeiro R."/>
            <person name="Fonseca A."/>
            <person name="Goncalves V."/>
        </authorList>
    </citation>
    <scope>NUCLEOTIDE SEQUENCE</scope>
    <source>
        <strain evidence="8">BACA0141</strain>
    </source>
</reference>
<dbReference type="PANTHER" id="PTHR31272">
    <property type="entry name" value="CYTOCHROME C-TYPE BIOGENESIS PROTEIN HI_1454-RELATED"/>
    <property type="match status" value="1"/>
</dbReference>
<dbReference type="Pfam" id="PF02683">
    <property type="entry name" value="DsbD_TM"/>
    <property type="match status" value="1"/>
</dbReference>
<organism evidence="8 9">
    <name type="scientific">Tumidithrix elongata BACA0141</name>
    <dbReference type="NCBI Taxonomy" id="2716417"/>
    <lineage>
        <taxon>Bacteria</taxon>
        <taxon>Bacillati</taxon>
        <taxon>Cyanobacteriota</taxon>
        <taxon>Cyanophyceae</taxon>
        <taxon>Pseudanabaenales</taxon>
        <taxon>Pseudanabaenaceae</taxon>
        <taxon>Tumidithrix</taxon>
        <taxon>Tumidithrix elongata</taxon>
    </lineage>
</organism>
<dbReference type="GO" id="GO:0016020">
    <property type="term" value="C:membrane"/>
    <property type="evidence" value="ECO:0007669"/>
    <property type="project" value="UniProtKB-SubCell"/>
</dbReference>
<dbReference type="GO" id="GO:0017004">
    <property type="term" value="P:cytochrome complex assembly"/>
    <property type="evidence" value="ECO:0007669"/>
    <property type="project" value="InterPro"/>
</dbReference>
<evidence type="ECO:0000256" key="5">
    <source>
        <dbReference type="ARBA" id="ARBA00023136"/>
    </source>
</evidence>
<dbReference type="InterPro" id="IPR003834">
    <property type="entry name" value="Cyt_c_assmbl_TM_dom"/>
</dbReference>
<comment type="caution">
    <text evidence="8">The sequence shown here is derived from an EMBL/GenBank/DDBJ whole genome shotgun (WGS) entry which is preliminary data.</text>
</comment>
<dbReference type="PANTHER" id="PTHR31272:SF6">
    <property type="entry name" value="CYTOCHROME C-TYPE BIOGENESIS CCDA-LIKE CHLOROPLASTIC PROTEIN"/>
    <property type="match status" value="1"/>
</dbReference>
<dbReference type="RefSeq" id="WP_330482937.1">
    <property type="nucleotide sequence ID" value="NZ_JAZBJZ010000020.1"/>
</dbReference>
<evidence type="ECO:0000256" key="1">
    <source>
        <dbReference type="ARBA" id="ARBA00004141"/>
    </source>
</evidence>
<gene>
    <name evidence="8" type="ORF">V2H45_07105</name>
</gene>
<dbReference type="AlphaFoldDB" id="A0AAW9PVW6"/>
<feature type="transmembrane region" description="Helical" evidence="6">
    <location>
        <begin position="75"/>
        <end position="98"/>
    </location>
</feature>
<feature type="transmembrane region" description="Helical" evidence="6">
    <location>
        <begin position="148"/>
        <end position="173"/>
    </location>
</feature>
<keyword evidence="5 6" id="KW-0472">Membrane</keyword>
<comment type="similarity">
    <text evidence="2">Belongs to the DsbD family.</text>
</comment>
<keyword evidence="3 6" id="KW-0812">Transmembrane</keyword>
<feature type="transmembrane region" description="Helical" evidence="6">
    <location>
        <begin position="179"/>
        <end position="207"/>
    </location>
</feature>
<evidence type="ECO:0000256" key="3">
    <source>
        <dbReference type="ARBA" id="ARBA00022692"/>
    </source>
</evidence>
<evidence type="ECO:0000256" key="2">
    <source>
        <dbReference type="ARBA" id="ARBA00006143"/>
    </source>
</evidence>
<keyword evidence="4 6" id="KW-1133">Transmembrane helix</keyword>
<feature type="transmembrane region" description="Helical" evidence="6">
    <location>
        <begin position="219"/>
        <end position="237"/>
    </location>
</feature>
<evidence type="ECO:0000259" key="7">
    <source>
        <dbReference type="Pfam" id="PF02683"/>
    </source>
</evidence>
<evidence type="ECO:0000313" key="9">
    <source>
        <dbReference type="Proteomes" id="UP001333818"/>
    </source>
</evidence>
<feature type="domain" description="Cytochrome C biogenesis protein transmembrane" evidence="7">
    <location>
        <begin position="30"/>
        <end position="207"/>
    </location>
</feature>
<accession>A0AAW9PVW6</accession>
<comment type="subcellular location">
    <subcellularLocation>
        <location evidence="1">Membrane</location>
        <topology evidence="1">Multi-pass membrane protein</topology>
    </subcellularLocation>
</comment>
<evidence type="ECO:0000313" key="8">
    <source>
        <dbReference type="EMBL" id="MEE3716508.1"/>
    </source>
</evidence>
<dbReference type="Proteomes" id="UP001333818">
    <property type="component" value="Unassembled WGS sequence"/>
</dbReference>
<keyword evidence="9" id="KW-1185">Reference proteome</keyword>
<feature type="transmembrane region" description="Helical" evidence="6">
    <location>
        <begin position="29"/>
        <end position="54"/>
    </location>
</feature>
<name>A0AAW9PVW6_9CYAN</name>
<evidence type="ECO:0000256" key="4">
    <source>
        <dbReference type="ARBA" id="ARBA00022989"/>
    </source>
</evidence>